<organism evidence="3 4">
    <name type="scientific">Labilithrix luteola</name>
    <dbReference type="NCBI Taxonomy" id="1391654"/>
    <lineage>
        <taxon>Bacteria</taxon>
        <taxon>Pseudomonadati</taxon>
        <taxon>Myxococcota</taxon>
        <taxon>Polyangia</taxon>
        <taxon>Polyangiales</taxon>
        <taxon>Labilitrichaceae</taxon>
        <taxon>Labilithrix</taxon>
    </lineage>
</organism>
<feature type="compositionally biased region" description="Low complexity" evidence="1">
    <location>
        <begin position="83"/>
        <end position="97"/>
    </location>
</feature>
<protein>
    <submittedName>
        <fullName evidence="3">Ferric siderophore transport system, periplasmic binding protein TonB</fullName>
    </submittedName>
</protein>
<dbReference type="PATRIC" id="fig|1391654.3.peg.3687"/>
<dbReference type="SUPFAM" id="SSF74653">
    <property type="entry name" value="TolA/TonB C-terminal domain"/>
    <property type="match status" value="1"/>
</dbReference>
<dbReference type="AlphaFoldDB" id="A0A0K1PUC7"/>
<gene>
    <name evidence="3" type="ORF">AKJ09_03640</name>
</gene>
<dbReference type="EMBL" id="CP012333">
    <property type="protein sequence ID" value="AKU96976.1"/>
    <property type="molecule type" value="Genomic_DNA"/>
</dbReference>
<evidence type="ECO:0000313" key="3">
    <source>
        <dbReference type="EMBL" id="AKU96976.1"/>
    </source>
</evidence>
<dbReference type="GO" id="GO:0055085">
    <property type="term" value="P:transmembrane transport"/>
    <property type="evidence" value="ECO:0007669"/>
    <property type="project" value="InterPro"/>
</dbReference>
<evidence type="ECO:0000259" key="2">
    <source>
        <dbReference type="PROSITE" id="PS52015"/>
    </source>
</evidence>
<dbReference type="Pfam" id="PF03544">
    <property type="entry name" value="TonB_C"/>
    <property type="match status" value="1"/>
</dbReference>
<feature type="region of interest" description="Disordered" evidence="1">
    <location>
        <begin position="67"/>
        <end position="122"/>
    </location>
</feature>
<dbReference type="InterPro" id="IPR037682">
    <property type="entry name" value="TonB_C"/>
</dbReference>
<dbReference type="GO" id="GO:0098797">
    <property type="term" value="C:plasma membrane protein complex"/>
    <property type="evidence" value="ECO:0007669"/>
    <property type="project" value="TreeGrafter"/>
</dbReference>
<accession>A0A0K1PUC7</accession>
<dbReference type="InterPro" id="IPR051045">
    <property type="entry name" value="TonB-dependent_transducer"/>
</dbReference>
<name>A0A0K1PUC7_9BACT</name>
<reference evidence="3 4" key="1">
    <citation type="submission" date="2015-08" db="EMBL/GenBank/DDBJ databases">
        <authorList>
            <person name="Babu N.S."/>
            <person name="Beckwith C.J."/>
            <person name="Beseler K.G."/>
            <person name="Brison A."/>
            <person name="Carone J.V."/>
            <person name="Caskin T.P."/>
            <person name="Diamond M."/>
            <person name="Durham M.E."/>
            <person name="Foxe J.M."/>
            <person name="Go M."/>
            <person name="Henderson B.A."/>
            <person name="Jones I.B."/>
            <person name="McGettigan J.A."/>
            <person name="Micheletti S.J."/>
            <person name="Nasrallah M.E."/>
            <person name="Ortiz D."/>
            <person name="Piller C.R."/>
            <person name="Privatt S.R."/>
            <person name="Schneider S.L."/>
            <person name="Sharp S."/>
            <person name="Smith T.C."/>
            <person name="Stanton J.D."/>
            <person name="Ullery H.E."/>
            <person name="Wilson R.J."/>
            <person name="Serrano M.G."/>
            <person name="Buck G."/>
            <person name="Lee V."/>
            <person name="Wang Y."/>
            <person name="Carvalho R."/>
            <person name="Voegtly L."/>
            <person name="Shi R."/>
            <person name="Duckworth R."/>
            <person name="Johnson A."/>
            <person name="Loviza R."/>
            <person name="Walstead R."/>
            <person name="Shah Z."/>
            <person name="Kiflezghi M."/>
            <person name="Wade K."/>
            <person name="Ball S.L."/>
            <person name="Bradley K.W."/>
            <person name="Asai D.J."/>
            <person name="Bowman C.A."/>
            <person name="Russell D.A."/>
            <person name="Pope W.H."/>
            <person name="Jacobs-Sera D."/>
            <person name="Hendrix R.W."/>
            <person name="Hatfull G.F."/>
        </authorList>
    </citation>
    <scope>NUCLEOTIDE SEQUENCE [LARGE SCALE GENOMIC DNA]</scope>
    <source>
        <strain evidence="3 4">DSM 27648</strain>
    </source>
</reference>
<dbReference type="RefSeq" id="WP_146648192.1">
    <property type="nucleotide sequence ID" value="NZ_CP012333.1"/>
</dbReference>
<proteinExistence type="predicted"/>
<dbReference type="PANTHER" id="PTHR33446:SF2">
    <property type="entry name" value="PROTEIN TONB"/>
    <property type="match status" value="1"/>
</dbReference>
<feature type="domain" description="TonB C-terminal" evidence="2">
    <location>
        <begin position="177"/>
        <end position="266"/>
    </location>
</feature>
<dbReference type="GO" id="GO:0031992">
    <property type="term" value="F:energy transducer activity"/>
    <property type="evidence" value="ECO:0007669"/>
    <property type="project" value="TreeGrafter"/>
</dbReference>
<dbReference type="PROSITE" id="PS52015">
    <property type="entry name" value="TONB_CTD"/>
    <property type="match status" value="1"/>
</dbReference>
<sequence length="266" mass="27620">MTNAPARPPRKPFDRYIGGTRPSWKRRAWFIGSLGLHGVAGAVLLCLSRHAIEAVVEPLTVTFVKTAAAPPPPPPPPPPPAGAAPSQPTTTTKPSTSRALVQPKDVPTQAPKPSHNTESEEEYGVVGGVVGGVPGGVVGGVVGGVPGGIVGGTGSGPAVAPAPPPPPPPGVYERVSRAPRLVAGDREPPIAPNMLLSLRGSSGVVLTKLKISVRGEVDKVEIVSSTIPLLDDVVKRHIERTWRFEPPINGGRPVAVEFLQPFSFNF</sequence>
<dbReference type="STRING" id="1391654.AKJ09_03640"/>
<dbReference type="KEGG" id="llu:AKJ09_03640"/>
<keyword evidence="4" id="KW-1185">Reference proteome</keyword>
<dbReference type="Gene3D" id="3.30.1150.10">
    <property type="match status" value="1"/>
</dbReference>
<dbReference type="Proteomes" id="UP000064967">
    <property type="component" value="Chromosome"/>
</dbReference>
<evidence type="ECO:0000256" key="1">
    <source>
        <dbReference type="SAM" id="MobiDB-lite"/>
    </source>
</evidence>
<dbReference type="OrthoDB" id="9810145at2"/>
<dbReference type="PANTHER" id="PTHR33446">
    <property type="entry name" value="PROTEIN TONB-RELATED"/>
    <property type="match status" value="1"/>
</dbReference>
<evidence type="ECO:0000313" key="4">
    <source>
        <dbReference type="Proteomes" id="UP000064967"/>
    </source>
</evidence>
<feature type="compositionally biased region" description="Pro residues" evidence="1">
    <location>
        <begin position="69"/>
        <end position="82"/>
    </location>
</feature>